<gene>
    <name evidence="3" type="ORF">DFJ43DRAFT_171896</name>
</gene>
<comment type="caution">
    <text evidence="3">The sequence shown here is derived from an EMBL/GenBank/DDBJ whole genome shotgun (WGS) entry which is preliminary data.</text>
</comment>
<evidence type="ECO:0000256" key="2">
    <source>
        <dbReference type="SAM" id="SignalP"/>
    </source>
</evidence>
<dbReference type="Proteomes" id="UP001176059">
    <property type="component" value="Unassembled WGS sequence"/>
</dbReference>
<organism evidence="3 4">
    <name type="scientific">Lentinula guzmanii</name>
    <dbReference type="NCBI Taxonomy" id="2804957"/>
    <lineage>
        <taxon>Eukaryota</taxon>
        <taxon>Fungi</taxon>
        <taxon>Dikarya</taxon>
        <taxon>Basidiomycota</taxon>
        <taxon>Agaricomycotina</taxon>
        <taxon>Agaricomycetes</taxon>
        <taxon>Agaricomycetidae</taxon>
        <taxon>Agaricales</taxon>
        <taxon>Marasmiineae</taxon>
        <taxon>Omphalotaceae</taxon>
        <taxon>Lentinula</taxon>
    </lineage>
</organism>
<dbReference type="AlphaFoldDB" id="A0AA38JKZ6"/>
<feature type="chain" id="PRO_5041419720" evidence="2">
    <location>
        <begin position="23"/>
        <end position="297"/>
    </location>
</feature>
<feature type="region of interest" description="Disordered" evidence="1">
    <location>
        <begin position="95"/>
        <end position="123"/>
    </location>
</feature>
<feature type="region of interest" description="Disordered" evidence="1">
    <location>
        <begin position="44"/>
        <end position="77"/>
    </location>
</feature>
<keyword evidence="2" id="KW-0732">Signal</keyword>
<proteinExistence type="predicted"/>
<evidence type="ECO:0000313" key="3">
    <source>
        <dbReference type="EMBL" id="KAJ3733932.1"/>
    </source>
</evidence>
<evidence type="ECO:0000313" key="4">
    <source>
        <dbReference type="Proteomes" id="UP001176059"/>
    </source>
</evidence>
<dbReference type="EMBL" id="JANVFO010000015">
    <property type="protein sequence ID" value="KAJ3733932.1"/>
    <property type="molecule type" value="Genomic_DNA"/>
</dbReference>
<protein>
    <submittedName>
        <fullName evidence="3">Uncharacterized protein</fullName>
    </submittedName>
</protein>
<accession>A0AA38JKZ6</accession>
<keyword evidence="4" id="KW-1185">Reference proteome</keyword>
<evidence type="ECO:0000256" key="1">
    <source>
        <dbReference type="SAM" id="MobiDB-lite"/>
    </source>
</evidence>
<sequence length="297" mass="33329">MVYSRSVLKAVIAVGAASSVLSVPLPPTGTSDSSAVTATFSVPSASGTAAPTSEGTSGAPPVPLGVPAPGVPVTGANGAKTLSAREFNIIVEDEEEPHSHHRHHEHSVEKHIHHHHHHHHHHGEEEFEVEVKEHRGHRHHHHHHHPHGEEEIEIELKEGHRHHHHHPHGEEEIEIELTEGGRHRHHHHPHGEEEIEIELGEGRRHRHGEDEVKIEIEEVPHRHHHGVSIFAFPAIPTFSLIINAWFLQHHMHHKHEPEVVEVVAVPMHIPGPGEHREHKVCPFSIPVFTSLTYEVNP</sequence>
<feature type="compositionally biased region" description="Basic residues" evidence="1">
    <location>
        <begin position="99"/>
        <end position="121"/>
    </location>
</feature>
<reference evidence="3" key="2">
    <citation type="journal article" date="2023" name="Proc. Natl. Acad. Sci. U.S.A.">
        <title>A global phylogenomic analysis of the shiitake genus Lentinula.</title>
        <authorList>
            <person name="Sierra-Patev S."/>
            <person name="Min B."/>
            <person name="Naranjo-Ortiz M."/>
            <person name="Looney B."/>
            <person name="Konkel Z."/>
            <person name="Slot J.C."/>
            <person name="Sakamoto Y."/>
            <person name="Steenwyk J.L."/>
            <person name="Rokas A."/>
            <person name="Carro J."/>
            <person name="Camarero S."/>
            <person name="Ferreira P."/>
            <person name="Molpeceres G."/>
            <person name="Ruiz-Duenas F.J."/>
            <person name="Serrano A."/>
            <person name="Henrissat B."/>
            <person name="Drula E."/>
            <person name="Hughes K.W."/>
            <person name="Mata J.L."/>
            <person name="Ishikawa N.K."/>
            <person name="Vargas-Isla R."/>
            <person name="Ushijima S."/>
            <person name="Smith C.A."/>
            <person name="Donoghue J."/>
            <person name="Ahrendt S."/>
            <person name="Andreopoulos W."/>
            <person name="He G."/>
            <person name="LaButti K."/>
            <person name="Lipzen A."/>
            <person name="Ng V."/>
            <person name="Riley R."/>
            <person name="Sandor L."/>
            <person name="Barry K."/>
            <person name="Martinez A.T."/>
            <person name="Xiao Y."/>
            <person name="Gibbons J.G."/>
            <person name="Terashima K."/>
            <person name="Grigoriev I.V."/>
            <person name="Hibbett D."/>
        </authorList>
    </citation>
    <scope>NUCLEOTIDE SEQUENCE</scope>
    <source>
        <strain evidence="3">ET3784</strain>
    </source>
</reference>
<feature type="signal peptide" evidence="2">
    <location>
        <begin position="1"/>
        <end position="22"/>
    </location>
</feature>
<name>A0AA38JKZ6_9AGAR</name>
<reference evidence="3" key="1">
    <citation type="submission" date="2022-08" db="EMBL/GenBank/DDBJ databases">
        <authorList>
            <consortium name="DOE Joint Genome Institute"/>
            <person name="Min B."/>
            <person name="Sierra-Patev S."/>
            <person name="Naranjo-Ortiz M."/>
            <person name="Looney B."/>
            <person name="Konkel Z."/>
            <person name="Slot J.C."/>
            <person name="Sakamoto Y."/>
            <person name="Steenwyk J.L."/>
            <person name="Rokas A."/>
            <person name="Carro J."/>
            <person name="Camarero S."/>
            <person name="Ferreira P."/>
            <person name="Molpeceres G."/>
            <person name="Ruiz-duenas F.J."/>
            <person name="Serrano A."/>
            <person name="Henrissat B."/>
            <person name="Drula E."/>
            <person name="Hughes K.W."/>
            <person name="Mata J.L."/>
            <person name="Ishikawa N.K."/>
            <person name="Vargas-Isla R."/>
            <person name="Ushijima S."/>
            <person name="Smith C.A."/>
            <person name="Ahrendt S."/>
            <person name="Andreopoulos W."/>
            <person name="He G."/>
            <person name="LaButti K."/>
            <person name="Lipzen A."/>
            <person name="Ng V."/>
            <person name="Riley R."/>
            <person name="Sandor L."/>
            <person name="Barry K."/>
            <person name="Martinez A.T."/>
            <person name="Xiao Y."/>
            <person name="Gibbons J.G."/>
            <person name="Terashima K."/>
            <person name="Hibbett D.S."/>
            <person name="Grigoriev I.V."/>
        </authorList>
    </citation>
    <scope>NUCLEOTIDE SEQUENCE</scope>
    <source>
        <strain evidence="3">ET3784</strain>
    </source>
</reference>
<feature type="compositionally biased region" description="Pro residues" evidence="1">
    <location>
        <begin position="60"/>
        <end position="70"/>
    </location>
</feature>
<feature type="compositionally biased region" description="Polar residues" evidence="1">
    <location>
        <begin position="44"/>
        <end position="56"/>
    </location>
</feature>